<keyword evidence="1" id="KW-1133">Transmembrane helix</keyword>
<organism evidence="2">
    <name type="scientific">marine sediment metagenome</name>
    <dbReference type="NCBI Taxonomy" id="412755"/>
    <lineage>
        <taxon>unclassified sequences</taxon>
        <taxon>metagenomes</taxon>
        <taxon>ecological metagenomes</taxon>
    </lineage>
</organism>
<sequence>SFSWDTEDKYGVNGSLSVEGFAAYMKLKGEGWVPETVDTDGGGEVNAIFGAGDASMALVGPWGTGIFTDAGLAADDFTVIPMPKTSDGVRSTITGGGISWVPTGVQDAALEADAVALAEWLLDDENQMKTVENWLDQSWRIPVRQSLKTNAWFTDTAHPERKNFVTHIESQVYAFPWGKQHPQWISTHEDIMMPGYRNALLDVEWNKGYSDDWYTEQAQAALDQMAADIQCYKLGGPCVKLDTGGGGSTPGFEIAATSFTIVLFGVMVLLRRKRQR</sequence>
<proteinExistence type="predicted"/>
<evidence type="ECO:0000313" key="2">
    <source>
        <dbReference type="EMBL" id="GAG79280.1"/>
    </source>
</evidence>
<evidence type="ECO:0000256" key="1">
    <source>
        <dbReference type="SAM" id="Phobius"/>
    </source>
</evidence>
<dbReference type="SUPFAM" id="SSF53850">
    <property type="entry name" value="Periplasmic binding protein-like II"/>
    <property type="match status" value="1"/>
</dbReference>
<feature type="transmembrane region" description="Helical" evidence="1">
    <location>
        <begin position="251"/>
        <end position="270"/>
    </location>
</feature>
<accession>X1A9Z4</accession>
<dbReference type="Gene3D" id="3.40.190.10">
    <property type="entry name" value="Periplasmic binding protein-like II"/>
    <property type="match status" value="2"/>
</dbReference>
<keyword evidence="1" id="KW-0472">Membrane</keyword>
<dbReference type="AlphaFoldDB" id="X1A9Z4"/>
<dbReference type="EMBL" id="BART01010979">
    <property type="protein sequence ID" value="GAG79280.1"/>
    <property type="molecule type" value="Genomic_DNA"/>
</dbReference>
<evidence type="ECO:0008006" key="3">
    <source>
        <dbReference type="Google" id="ProtNLM"/>
    </source>
</evidence>
<reference evidence="2" key="1">
    <citation type="journal article" date="2014" name="Front. Microbiol.">
        <title>High frequency of phylogenetically diverse reductive dehalogenase-homologous genes in deep subseafloor sedimentary metagenomes.</title>
        <authorList>
            <person name="Kawai M."/>
            <person name="Futagami T."/>
            <person name="Toyoda A."/>
            <person name="Takaki Y."/>
            <person name="Nishi S."/>
            <person name="Hori S."/>
            <person name="Arai W."/>
            <person name="Tsubouchi T."/>
            <person name="Morono Y."/>
            <person name="Uchiyama I."/>
            <person name="Ito T."/>
            <person name="Fujiyama A."/>
            <person name="Inagaki F."/>
            <person name="Takami H."/>
        </authorList>
    </citation>
    <scope>NUCLEOTIDE SEQUENCE</scope>
    <source>
        <strain evidence="2">Expedition CK06-06</strain>
    </source>
</reference>
<dbReference type="InterPro" id="IPR006059">
    <property type="entry name" value="SBP"/>
</dbReference>
<gene>
    <name evidence="2" type="ORF">S01H4_23614</name>
</gene>
<comment type="caution">
    <text evidence="2">The sequence shown here is derived from an EMBL/GenBank/DDBJ whole genome shotgun (WGS) entry which is preliminary data.</text>
</comment>
<dbReference type="Pfam" id="PF13416">
    <property type="entry name" value="SBP_bac_8"/>
    <property type="match status" value="1"/>
</dbReference>
<protein>
    <recommendedName>
        <fullName evidence="3">Extracellular solute-binding protein</fullName>
    </recommendedName>
</protein>
<name>X1A9Z4_9ZZZZ</name>
<feature type="non-terminal residue" evidence="2">
    <location>
        <position position="1"/>
    </location>
</feature>
<keyword evidence="1" id="KW-0812">Transmembrane</keyword>